<dbReference type="InterPro" id="IPR004827">
    <property type="entry name" value="bZIP"/>
</dbReference>
<dbReference type="AlphaFoldDB" id="A0AAW0V252"/>
<feature type="compositionally biased region" description="Low complexity" evidence="2">
    <location>
        <begin position="258"/>
        <end position="267"/>
    </location>
</feature>
<protein>
    <recommendedName>
        <fullName evidence="3">BZIP domain-containing protein</fullName>
    </recommendedName>
</protein>
<organism evidence="4 5">
    <name type="scientific">Scylla paramamosain</name>
    <name type="common">Mud crab</name>
    <dbReference type="NCBI Taxonomy" id="85552"/>
    <lineage>
        <taxon>Eukaryota</taxon>
        <taxon>Metazoa</taxon>
        <taxon>Ecdysozoa</taxon>
        <taxon>Arthropoda</taxon>
        <taxon>Crustacea</taxon>
        <taxon>Multicrustacea</taxon>
        <taxon>Malacostraca</taxon>
        <taxon>Eumalacostraca</taxon>
        <taxon>Eucarida</taxon>
        <taxon>Decapoda</taxon>
        <taxon>Pleocyemata</taxon>
        <taxon>Brachyura</taxon>
        <taxon>Eubrachyura</taxon>
        <taxon>Portunoidea</taxon>
        <taxon>Portunidae</taxon>
        <taxon>Portuninae</taxon>
        <taxon>Scylla</taxon>
    </lineage>
</organism>
<feature type="compositionally biased region" description="Low complexity" evidence="2">
    <location>
        <begin position="236"/>
        <end position="250"/>
    </location>
</feature>
<keyword evidence="5" id="KW-1185">Reference proteome</keyword>
<feature type="region of interest" description="Disordered" evidence="2">
    <location>
        <begin position="1"/>
        <end position="113"/>
    </location>
</feature>
<evidence type="ECO:0000256" key="2">
    <source>
        <dbReference type="SAM" id="MobiDB-lite"/>
    </source>
</evidence>
<keyword evidence="1" id="KW-0175">Coiled coil</keyword>
<dbReference type="Pfam" id="PF07716">
    <property type="entry name" value="bZIP_2"/>
    <property type="match status" value="1"/>
</dbReference>
<evidence type="ECO:0000313" key="5">
    <source>
        <dbReference type="Proteomes" id="UP001487740"/>
    </source>
</evidence>
<gene>
    <name evidence="4" type="ORF">O3P69_007032</name>
</gene>
<sequence>MTTKNENHLSDTPHDDTQGSSQSSASSSATEGRINQTPLAASAGRRPAHTMDTASSIHKRPRLEISKGNDEASSEEGDGVKVQMSFTYIPVDDNTKLYSKPPMEDPEDERRRRNAVTAWRNRVRKKRQYEELQTTVNTLEEANKKLHDANQQLEEDLRALGEEMGREHSILTQLQSEKCSLQILIQTQQEKLTFIREHLKLINSCSEEDSPVQKFLTALLNNMNSSSPIPFAPPSLAAASLPHDSSHMPTLSPPTTSPPCTTSPRLTTSPLHVIMPLHAQIPSISSNGPPSLLANHLANQVASKPTRRDVGLDVQCPVFDSAQHTVMRCALAVVLLLAAAGGQDRVIHDGMARDDEGKVRVVAGQLQVVEQTEPHPRGRPQVVRAASNVIQAVVIPNGIPQGQHLFQFLVRPMQQEILLPSPQLPASCGPVIVSLEHDTFRGRAYHFSWCHHAGQLYTHQQAAAYCRTLAQHQSLQFEVLSLGDLEEENFISQNLETHQITSVWTKDYSNSVPHSLHSYIDRSSISQPGEDCLAVEAGLLFGRSSALHKSNCLVRKAVICEADHLM</sequence>
<feature type="compositionally biased region" description="Basic and acidic residues" evidence="2">
    <location>
        <begin position="1"/>
        <end position="17"/>
    </location>
</feature>
<dbReference type="PROSITE" id="PS50217">
    <property type="entry name" value="BZIP"/>
    <property type="match status" value="1"/>
</dbReference>
<proteinExistence type="predicted"/>
<evidence type="ECO:0000313" key="4">
    <source>
        <dbReference type="EMBL" id="KAK8406025.1"/>
    </source>
</evidence>
<dbReference type="EMBL" id="JARAKH010000002">
    <property type="protein sequence ID" value="KAK8406025.1"/>
    <property type="molecule type" value="Genomic_DNA"/>
</dbReference>
<comment type="caution">
    <text evidence="4">The sequence shown here is derived from an EMBL/GenBank/DDBJ whole genome shotgun (WGS) entry which is preliminary data.</text>
</comment>
<dbReference type="GO" id="GO:0003700">
    <property type="term" value="F:DNA-binding transcription factor activity"/>
    <property type="evidence" value="ECO:0007669"/>
    <property type="project" value="InterPro"/>
</dbReference>
<reference evidence="4 5" key="1">
    <citation type="submission" date="2023-03" db="EMBL/GenBank/DDBJ databases">
        <title>High-quality genome of Scylla paramamosain provides insights in environmental adaptation.</title>
        <authorList>
            <person name="Zhang L."/>
        </authorList>
    </citation>
    <scope>NUCLEOTIDE SEQUENCE [LARGE SCALE GENOMIC DNA]</scope>
    <source>
        <strain evidence="4">LZ_2023a</strain>
        <tissue evidence="4">Muscle</tissue>
    </source>
</reference>
<evidence type="ECO:0000256" key="1">
    <source>
        <dbReference type="SAM" id="Coils"/>
    </source>
</evidence>
<dbReference type="Proteomes" id="UP001487740">
    <property type="component" value="Unassembled WGS sequence"/>
</dbReference>
<dbReference type="SUPFAM" id="SSF57959">
    <property type="entry name" value="Leucine zipper domain"/>
    <property type="match status" value="1"/>
</dbReference>
<name>A0AAW0V252_SCYPA</name>
<dbReference type="InterPro" id="IPR046347">
    <property type="entry name" value="bZIP_sf"/>
</dbReference>
<feature type="domain" description="BZIP" evidence="3">
    <location>
        <begin position="104"/>
        <end position="160"/>
    </location>
</feature>
<dbReference type="CDD" id="cd00037">
    <property type="entry name" value="CLECT"/>
    <property type="match status" value="1"/>
</dbReference>
<dbReference type="Gene3D" id="1.20.5.170">
    <property type="match status" value="1"/>
</dbReference>
<evidence type="ECO:0000259" key="3">
    <source>
        <dbReference type="PROSITE" id="PS50217"/>
    </source>
</evidence>
<accession>A0AAW0V252</accession>
<feature type="region of interest" description="Disordered" evidence="2">
    <location>
        <begin position="236"/>
        <end position="267"/>
    </location>
</feature>
<feature type="compositionally biased region" description="Low complexity" evidence="2">
    <location>
        <begin position="20"/>
        <end position="29"/>
    </location>
</feature>
<feature type="coiled-coil region" evidence="1">
    <location>
        <begin position="122"/>
        <end position="163"/>
    </location>
</feature>